<dbReference type="PROSITE" id="PS50928">
    <property type="entry name" value="ABC_TM1"/>
    <property type="match status" value="1"/>
</dbReference>
<keyword evidence="3" id="KW-1003">Cell membrane</keyword>
<comment type="caution">
    <text evidence="9">The sequence shown here is derived from an EMBL/GenBank/DDBJ whole genome shotgun (WGS) entry which is preliminary data.</text>
</comment>
<dbReference type="SUPFAM" id="SSF161098">
    <property type="entry name" value="MetI-like"/>
    <property type="match status" value="1"/>
</dbReference>
<feature type="transmembrane region" description="Helical" evidence="7">
    <location>
        <begin position="224"/>
        <end position="243"/>
    </location>
</feature>
<dbReference type="GO" id="GO:0005886">
    <property type="term" value="C:plasma membrane"/>
    <property type="evidence" value="ECO:0007669"/>
    <property type="project" value="UniProtKB-SubCell"/>
</dbReference>
<dbReference type="CDD" id="cd06261">
    <property type="entry name" value="TM_PBP2"/>
    <property type="match status" value="1"/>
</dbReference>
<gene>
    <name evidence="9" type="ORF">C8E99_0721</name>
</gene>
<organism evidence="9 10">
    <name type="scientific">Citricoccus muralis</name>
    <dbReference type="NCBI Taxonomy" id="169134"/>
    <lineage>
        <taxon>Bacteria</taxon>
        <taxon>Bacillati</taxon>
        <taxon>Actinomycetota</taxon>
        <taxon>Actinomycetes</taxon>
        <taxon>Micrococcales</taxon>
        <taxon>Micrococcaceae</taxon>
        <taxon>Citricoccus</taxon>
    </lineage>
</organism>
<feature type="transmembrane region" description="Helical" evidence="7">
    <location>
        <begin position="101"/>
        <end position="123"/>
    </location>
</feature>
<proteinExistence type="inferred from homology"/>
<evidence type="ECO:0000256" key="4">
    <source>
        <dbReference type="ARBA" id="ARBA00022692"/>
    </source>
</evidence>
<feature type="transmembrane region" description="Helical" evidence="7">
    <location>
        <begin position="182"/>
        <end position="204"/>
    </location>
</feature>
<comment type="similarity">
    <text evidence="7">Belongs to the binding-protein-dependent transport system permease family.</text>
</comment>
<dbReference type="InterPro" id="IPR035906">
    <property type="entry name" value="MetI-like_sf"/>
</dbReference>
<dbReference type="InterPro" id="IPR000515">
    <property type="entry name" value="MetI-like"/>
</dbReference>
<keyword evidence="6 7" id="KW-0472">Membrane</keyword>
<accession>A0A3D9L990</accession>
<dbReference type="GO" id="GO:0055085">
    <property type="term" value="P:transmembrane transport"/>
    <property type="evidence" value="ECO:0007669"/>
    <property type="project" value="InterPro"/>
</dbReference>
<keyword evidence="10" id="KW-1185">Reference proteome</keyword>
<reference evidence="9 10" key="1">
    <citation type="submission" date="2018-07" db="EMBL/GenBank/DDBJ databases">
        <title>Sequencing the genomes of 1000 actinobacteria strains.</title>
        <authorList>
            <person name="Klenk H.-P."/>
        </authorList>
    </citation>
    <scope>NUCLEOTIDE SEQUENCE [LARGE SCALE GENOMIC DNA]</scope>
    <source>
        <strain evidence="9 10">DSM 14442</strain>
    </source>
</reference>
<feature type="domain" description="ABC transmembrane type-1" evidence="8">
    <location>
        <begin position="63"/>
        <end position="243"/>
    </location>
</feature>
<name>A0A3D9L990_9MICC</name>
<keyword evidence="4 7" id="KW-0812">Transmembrane</keyword>
<dbReference type="RefSeq" id="WP_170144518.1">
    <property type="nucleotide sequence ID" value="NZ_QREH01000001.1"/>
</dbReference>
<evidence type="ECO:0000256" key="5">
    <source>
        <dbReference type="ARBA" id="ARBA00022989"/>
    </source>
</evidence>
<sequence>MNRKKLLKVLPWITTPGLLVVLFVIWELSVKALDVSPLILPPPSMIFENLGELLAQPTTWDNVRVTVIEIVLGFVAGVLAGVIVGVILGKLPLVEASVRPLIIALEVVPKVALIPLFVIWFGFGMTTKVIIAGLLAFFPVMLNVLLGVRSVERGHRDLMQSINASRWQTFRHLEYKSMMPHVFAGMETAIVLAVIGTIVGEYLGGNEGLGYMVVKTLNELNAPALFAVILMLATVGLIMYFIVTSFKRVAIPWHESVYGRKDVG</sequence>
<dbReference type="Pfam" id="PF00528">
    <property type="entry name" value="BPD_transp_1"/>
    <property type="match status" value="1"/>
</dbReference>
<keyword evidence="2 7" id="KW-0813">Transport</keyword>
<dbReference type="PANTHER" id="PTHR30151">
    <property type="entry name" value="ALKANE SULFONATE ABC TRANSPORTER-RELATED, MEMBRANE SUBUNIT"/>
    <property type="match status" value="1"/>
</dbReference>
<evidence type="ECO:0000313" key="10">
    <source>
        <dbReference type="Proteomes" id="UP000256727"/>
    </source>
</evidence>
<comment type="subcellular location">
    <subcellularLocation>
        <location evidence="1 7">Cell membrane</location>
        <topology evidence="1 7">Multi-pass membrane protein</topology>
    </subcellularLocation>
</comment>
<keyword evidence="5 7" id="KW-1133">Transmembrane helix</keyword>
<evidence type="ECO:0000256" key="2">
    <source>
        <dbReference type="ARBA" id="ARBA00022448"/>
    </source>
</evidence>
<dbReference type="EMBL" id="QREH01000001">
    <property type="protein sequence ID" value="REE02931.1"/>
    <property type="molecule type" value="Genomic_DNA"/>
</dbReference>
<evidence type="ECO:0000313" key="9">
    <source>
        <dbReference type="EMBL" id="REE02931.1"/>
    </source>
</evidence>
<feature type="transmembrane region" description="Helical" evidence="7">
    <location>
        <begin position="67"/>
        <end position="89"/>
    </location>
</feature>
<protein>
    <submittedName>
        <fullName evidence="9">NitT/TauT family transport system permease protein</fullName>
    </submittedName>
</protein>
<dbReference type="Gene3D" id="1.10.3720.10">
    <property type="entry name" value="MetI-like"/>
    <property type="match status" value="1"/>
</dbReference>
<dbReference type="AlphaFoldDB" id="A0A3D9L990"/>
<evidence type="ECO:0000256" key="7">
    <source>
        <dbReference type="RuleBase" id="RU363032"/>
    </source>
</evidence>
<evidence type="ECO:0000256" key="3">
    <source>
        <dbReference type="ARBA" id="ARBA00022475"/>
    </source>
</evidence>
<feature type="transmembrane region" description="Helical" evidence="7">
    <location>
        <begin position="129"/>
        <end position="148"/>
    </location>
</feature>
<dbReference type="Proteomes" id="UP000256727">
    <property type="component" value="Unassembled WGS sequence"/>
</dbReference>
<feature type="transmembrane region" description="Helical" evidence="7">
    <location>
        <begin position="9"/>
        <end position="26"/>
    </location>
</feature>
<evidence type="ECO:0000256" key="1">
    <source>
        <dbReference type="ARBA" id="ARBA00004651"/>
    </source>
</evidence>
<evidence type="ECO:0000256" key="6">
    <source>
        <dbReference type="ARBA" id="ARBA00023136"/>
    </source>
</evidence>
<evidence type="ECO:0000259" key="8">
    <source>
        <dbReference type="PROSITE" id="PS50928"/>
    </source>
</evidence>
<dbReference type="PANTHER" id="PTHR30151:SF20">
    <property type="entry name" value="ABC TRANSPORTER PERMEASE PROTEIN HI_0355-RELATED"/>
    <property type="match status" value="1"/>
</dbReference>